<feature type="compositionally biased region" description="Polar residues" evidence="2">
    <location>
        <begin position="968"/>
        <end position="980"/>
    </location>
</feature>
<feature type="compositionally biased region" description="Basic and acidic residues" evidence="2">
    <location>
        <begin position="512"/>
        <end position="522"/>
    </location>
</feature>
<keyword evidence="1" id="KW-0175">Coiled coil</keyword>
<feature type="compositionally biased region" description="Basic and acidic residues" evidence="2">
    <location>
        <begin position="1023"/>
        <end position="1034"/>
    </location>
</feature>
<dbReference type="Proteomes" id="UP001044222">
    <property type="component" value="Chromosome 13"/>
</dbReference>
<feature type="region of interest" description="Disordered" evidence="2">
    <location>
        <begin position="503"/>
        <end position="522"/>
    </location>
</feature>
<evidence type="ECO:0000313" key="3">
    <source>
        <dbReference type="EMBL" id="KAG5836999.1"/>
    </source>
</evidence>
<accession>A0A9D3RNC2</accession>
<dbReference type="InterPro" id="IPR038807">
    <property type="entry name" value="CCDC150"/>
</dbReference>
<gene>
    <name evidence="3" type="ORF">ANANG_G00234590</name>
</gene>
<feature type="coiled-coil region" evidence="1">
    <location>
        <begin position="525"/>
        <end position="587"/>
    </location>
</feature>
<reference evidence="3" key="1">
    <citation type="submission" date="2021-01" db="EMBL/GenBank/DDBJ databases">
        <title>A chromosome-scale assembly of European eel, Anguilla anguilla.</title>
        <authorList>
            <person name="Henkel C."/>
            <person name="Jong-Raadsen S.A."/>
            <person name="Dufour S."/>
            <person name="Weltzien F.-A."/>
            <person name="Palstra A.P."/>
            <person name="Pelster B."/>
            <person name="Spaink H.P."/>
            <person name="Van Den Thillart G.E."/>
            <person name="Jansen H."/>
            <person name="Zahm M."/>
            <person name="Klopp C."/>
            <person name="Cedric C."/>
            <person name="Louis A."/>
            <person name="Berthelot C."/>
            <person name="Parey E."/>
            <person name="Roest Crollius H."/>
            <person name="Montfort J."/>
            <person name="Robinson-Rechavi M."/>
            <person name="Bucao C."/>
            <person name="Bouchez O."/>
            <person name="Gislard M."/>
            <person name="Lluch J."/>
            <person name="Milhes M."/>
            <person name="Lampietro C."/>
            <person name="Lopez Roques C."/>
            <person name="Donnadieu C."/>
            <person name="Braasch I."/>
            <person name="Desvignes T."/>
            <person name="Postlethwait J."/>
            <person name="Bobe J."/>
            <person name="Guiguen Y."/>
            <person name="Dirks R."/>
        </authorList>
    </citation>
    <scope>NUCLEOTIDE SEQUENCE</scope>
    <source>
        <strain evidence="3">Tag_6206</strain>
        <tissue evidence="3">Liver</tissue>
    </source>
</reference>
<proteinExistence type="predicted"/>
<dbReference type="EMBL" id="JAFIRN010000013">
    <property type="protein sequence ID" value="KAG5836999.1"/>
    <property type="molecule type" value="Genomic_DNA"/>
</dbReference>
<evidence type="ECO:0000256" key="1">
    <source>
        <dbReference type="SAM" id="Coils"/>
    </source>
</evidence>
<sequence length="1034" mass="118389">MRAMSRAAIQPLHIGATAPETLSIVQQHLLVAEEQTEALIEDMGSLGVPREQLLDSPASGQDGCQRPVSPVRVWPAAGGLGGAAALWRSCEALVSRMCRLESILHSLKLTTFRLETERQLNPSNSARVMEQLSALQRESEEEQRAARKEVLRVQDQLWQACQERDEALEEAQRLREELEVATTSKMDVALAAEDLKVIKVQMTEKLLELKLQLSQESDCRLEAQQIHSALLQRVKEMEGVVELEREQVQVLQADCQALQCERQDVRRALKEQAERAGQLEKQCQQLRDKADVKDSIISQLTDEVKIAHLALQRLQQENSRLQKDDNLKTAAEKVQSLNVQLEGQCSELNAALRSLAVENARLVSEHQAELKAERERVLQQLQEQDLLLDAARRNIQAELQGALKDRLRLQQDLDTLRRDHEQLQQSSRVAQEMAGAQRERLESTIDRLRAELSGAGKEGEAAKRERERALAEMQNRVSKLEKERSSLQTQLTKAKSREVQLQLELNSQNEPKQQDKKNSMLEKKYAKASAELSSWKLKCQKLEQNLTQVEASLERREKELALAKAARDDAVLDYQALRDQMESLQDLHRSKVCQLEGQLGARCQDGEWVAQTLQGMLASHARQKSSSDSLQAELGGREEEVITLKTERVQIQQDVERLQTQVEKLQHDLIATDAEMEPLRKALETVSLDNKQLAQTLEQALLANNQLVGRLSRAQDQQENVQSQHRQLLSQREAELRDTREEVTWLADHLESVKEQLKKERNGQRRASHREVTELKKALDEATSRSGDLSRANRELREKVGELEKAVSNQKARNKDLNTQLKQFVESRAVMASSLRMKEMEEALKGLESLKDEYQRRNNEQSQLIQRFQSELQRLTSSQEGELETEREHRLVLQDKCQRLEENMRQLRRSRDEAEERLREASVESQQITENLIEAHSWFRSNFHTLKKELGKTKKKKEPAAKKLSSLGNTKEGTLSTSTDCENEDQSEPITTRPKRNHWTSTMQRWETKRELAHISGQYRLPGHKDRLTHGQTD</sequence>
<keyword evidence="4" id="KW-1185">Reference proteome</keyword>
<evidence type="ECO:0000313" key="4">
    <source>
        <dbReference type="Proteomes" id="UP001044222"/>
    </source>
</evidence>
<dbReference type="PANTHER" id="PTHR35352">
    <property type="entry name" value="COILED-COIL DOMAIN-CONTAINING PROTEIN 150"/>
    <property type="match status" value="1"/>
</dbReference>
<name>A0A9D3RNC2_ANGAN</name>
<evidence type="ECO:0008006" key="5">
    <source>
        <dbReference type="Google" id="ProtNLM"/>
    </source>
</evidence>
<feature type="region of interest" description="Disordered" evidence="2">
    <location>
        <begin position="475"/>
        <end position="495"/>
    </location>
</feature>
<feature type="coiled-coil region" evidence="1">
    <location>
        <begin position="641"/>
        <end position="931"/>
    </location>
</feature>
<feature type="coiled-coil region" evidence="1">
    <location>
        <begin position="125"/>
        <end position="184"/>
    </location>
</feature>
<evidence type="ECO:0000256" key="2">
    <source>
        <dbReference type="SAM" id="MobiDB-lite"/>
    </source>
</evidence>
<comment type="caution">
    <text evidence="3">The sequence shown here is derived from an EMBL/GenBank/DDBJ whole genome shotgun (WGS) entry which is preliminary data.</text>
</comment>
<feature type="region of interest" description="Disordered" evidence="2">
    <location>
        <begin position="950"/>
        <end position="1034"/>
    </location>
</feature>
<dbReference type="AlphaFoldDB" id="A0A9D3RNC2"/>
<protein>
    <recommendedName>
        <fullName evidence="5">Coiled-coil domain-containing protein 150</fullName>
    </recommendedName>
</protein>
<dbReference type="PANTHER" id="PTHR35352:SF1">
    <property type="entry name" value="COILED-COIL DOMAIN-CONTAINING PROTEIN 150"/>
    <property type="match status" value="1"/>
</dbReference>
<organism evidence="3 4">
    <name type="scientific">Anguilla anguilla</name>
    <name type="common">European freshwater eel</name>
    <name type="synonym">Muraena anguilla</name>
    <dbReference type="NCBI Taxonomy" id="7936"/>
    <lineage>
        <taxon>Eukaryota</taxon>
        <taxon>Metazoa</taxon>
        <taxon>Chordata</taxon>
        <taxon>Craniata</taxon>
        <taxon>Vertebrata</taxon>
        <taxon>Euteleostomi</taxon>
        <taxon>Actinopterygii</taxon>
        <taxon>Neopterygii</taxon>
        <taxon>Teleostei</taxon>
        <taxon>Anguilliformes</taxon>
        <taxon>Anguillidae</taxon>
        <taxon>Anguilla</taxon>
    </lineage>
</organism>